<dbReference type="InterPro" id="IPR011990">
    <property type="entry name" value="TPR-like_helical_dom_sf"/>
</dbReference>
<dbReference type="GO" id="GO:0030288">
    <property type="term" value="C:outer membrane-bounded periplasmic space"/>
    <property type="evidence" value="ECO:0007669"/>
    <property type="project" value="InterPro"/>
</dbReference>
<name>E1Y848_9BACT</name>
<reference evidence="1" key="1">
    <citation type="journal article" date="2011" name="Environ. Microbiol.">
        <title>Genomic insights into the metabolic potential of the polycyclic aromatic hydrocarbon degrading sulfate-reducing Deltaproteobacterium N47.</title>
        <authorList>
            <person name="Bergmann F."/>
            <person name="Selesi D."/>
            <person name="Weinmaier T."/>
            <person name="Tischler P."/>
            <person name="Rattei T."/>
            <person name="Meckenstock R.U."/>
        </authorList>
    </citation>
    <scope>NUCLEOTIDE SEQUENCE</scope>
</reference>
<dbReference type="AlphaFoldDB" id="E1Y848"/>
<dbReference type="Gene3D" id="3.40.50.10610">
    <property type="entry name" value="ABC-type transport auxiliary lipoprotein component"/>
    <property type="match status" value="1"/>
</dbReference>
<accession>E1Y848</accession>
<proteinExistence type="predicted"/>
<dbReference type="Gene3D" id="1.25.40.10">
    <property type="entry name" value="Tetratricopeptide repeat domain"/>
    <property type="match status" value="1"/>
</dbReference>
<dbReference type="InterPro" id="IPR005534">
    <property type="entry name" value="Curli_assmbl/transp-comp_CsgG"/>
</dbReference>
<protein>
    <submittedName>
        <fullName evidence="1">Uncharacterized protein</fullName>
    </submittedName>
</protein>
<sequence>MKPAEINLASYKTIAIGNIDGTGGKEVEGLLTQELNNCGRFEVVDRAHTGNILHEQNLNMTDSFDSQSGAKLGKMMGSSALIFGNITRHNYDQKSKTNESTCYNANKQKYTCYTYYIDGIWNLNTQFKVVDTSTGKILATKAIKSDANKSVSEEGKRPSIDWDRDTVFEGLYKKTVDDFMRMIAPYRVIESVTIFEDGSLPDLENGRKFAERGDWNLAVERFKSACNTADSNPEIKPKWRARAHYNLGIALGYSGMDYKQALDELQKAQNFYPGDDECINAIGKINEFQADERKLKEQGASLN</sequence>
<organism evidence="1">
    <name type="scientific">uncultured Desulfobacterium sp</name>
    <dbReference type="NCBI Taxonomy" id="201089"/>
    <lineage>
        <taxon>Bacteria</taxon>
        <taxon>Pseudomonadati</taxon>
        <taxon>Thermodesulfobacteriota</taxon>
        <taxon>Desulfobacteria</taxon>
        <taxon>Desulfobacterales</taxon>
        <taxon>Desulfobacteriaceae</taxon>
        <taxon>Desulfobacterium</taxon>
        <taxon>environmental samples</taxon>
    </lineage>
</organism>
<dbReference type="SUPFAM" id="SSF48452">
    <property type="entry name" value="TPR-like"/>
    <property type="match status" value="1"/>
</dbReference>
<dbReference type="EMBL" id="FR695864">
    <property type="protein sequence ID" value="CBX26742.1"/>
    <property type="molecule type" value="Genomic_DNA"/>
</dbReference>
<gene>
    <name evidence="1" type="ORF">N47_A07710</name>
</gene>
<dbReference type="Pfam" id="PF03783">
    <property type="entry name" value="CsgG"/>
    <property type="match status" value="1"/>
</dbReference>
<evidence type="ECO:0000313" key="1">
    <source>
        <dbReference type="EMBL" id="CBX26742.1"/>
    </source>
</evidence>